<feature type="chain" id="PRO_5032923821" evidence="2">
    <location>
        <begin position="30"/>
        <end position="2384"/>
    </location>
</feature>
<evidence type="ECO:0000256" key="1">
    <source>
        <dbReference type="SAM" id="MobiDB-lite"/>
    </source>
</evidence>
<dbReference type="RefSeq" id="WP_179666219.1">
    <property type="nucleotide sequence ID" value="NZ_JACCFP010000001.1"/>
</dbReference>
<gene>
    <name evidence="3" type="ORF">HNR19_000286</name>
</gene>
<dbReference type="PANTHER" id="PTHR32305">
    <property type="match status" value="1"/>
</dbReference>
<feature type="compositionally biased region" description="Acidic residues" evidence="1">
    <location>
        <begin position="102"/>
        <end position="117"/>
    </location>
</feature>
<evidence type="ECO:0000313" key="4">
    <source>
        <dbReference type="Proteomes" id="UP000530424"/>
    </source>
</evidence>
<proteinExistence type="predicted"/>
<dbReference type="InterPro" id="IPR022385">
    <property type="entry name" value="Rhs_assc_core"/>
</dbReference>
<feature type="region of interest" description="Disordered" evidence="1">
    <location>
        <begin position="102"/>
        <end position="182"/>
    </location>
</feature>
<dbReference type="NCBIfam" id="TIGR03696">
    <property type="entry name" value="Rhs_assc_core"/>
    <property type="match status" value="1"/>
</dbReference>
<feature type="compositionally biased region" description="Low complexity" evidence="1">
    <location>
        <begin position="2163"/>
        <end position="2173"/>
    </location>
</feature>
<accession>A0A853BYV4</accession>
<reference evidence="3 4" key="1">
    <citation type="submission" date="2020-07" db="EMBL/GenBank/DDBJ databases">
        <title>Sequencing the genomes of 1000 actinobacteria strains.</title>
        <authorList>
            <person name="Klenk H.-P."/>
        </authorList>
    </citation>
    <scope>NUCLEOTIDE SEQUENCE [LARGE SCALE GENOMIC DNA]</scope>
    <source>
        <strain evidence="3 4">DSM 103833</strain>
    </source>
</reference>
<dbReference type="Gene3D" id="2.180.10.10">
    <property type="entry name" value="RHS repeat-associated core"/>
    <property type="match status" value="1"/>
</dbReference>
<feature type="compositionally biased region" description="Low complexity" evidence="1">
    <location>
        <begin position="137"/>
        <end position="182"/>
    </location>
</feature>
<dbReference type="PANTHER" id="PTHR32305:SF17">
    <property type="entry name" value="TRNA NUCLEASE WAPA"/>
    <property type="match status" value="1"/>
</dbReference>
<feature type="region of interest" description="Disordered" evidence="1">
    <location>
        <begin position="2149"/>
        <end position="2179"/>
    </location>
</feature>
<keyword evidence="2" id="KW-0732">Signal</keyword>
<protein>
    <submittedName>
        <fullName evidence="3">RHS repeat-associated protein</fullName>
    </submittedName>
</protein>
<feature type="compositionally biased region" description="Polar residues" evidence="1">
    <location>
        <begin position="2149"/>
        <end position="2162"/>
    </location>
</feature>
<evidence type="ECO:0000313" key="3">
    <source>
        <dbReference type="EMBL" id="NYI99587.1"/>
    </source>
</evidence>
<name>A0A853BYV4_9ACTN</name>
<feature type="compositionally biased region" description="Low complexity" evidence="1">
    <location>
        <begin position="118"/>
        <end position="129"/>
    </location>
</feature>
<comment type="caution">
    <text evidence="3">The sequence shown here is derived from an EMBL/GenBank/DDBJ whole genome shotgun (WGS) entry which is preliminary data.</text>
</comment>
<feature type="signal peptide" evidence="2">
    <location>
        <begin position="1"/>
        <end position="29"/>
    </location>
</feature>
<organism evidence="3 4">
    <name type="scientific">Nocardioides thalensis</name>
    <dbReference type="NCBI Taxonomy" id="1914755"/>
    <lineage>
        <taxon>Bacteria</taxon>
        <taxon>Bacillati</taxon>
        <taxon>Actinomycetota</taxon>
        <taxon>Actinomycetes</taxon>
        <taxon>Propionibacteriales</taxon>
        <taxon>Nocardioidaceae</taxon>
        <taxon>Nocardioides</taxon>
    </lineage>
</organism>
<dbReference type="Proteomes" id="UP000530424">
    <property type="component" value="Unassembled WGS sequence"/>
</dbReference>
<keyword evidence="4" id="KW-1185">Reference proteome</keyword>
<dbReference type="EMBL" id="JACCFP010000001">
    <property type="protein sequence ID" value="NYI99587.1"/>
    <property type="molecule type" value="Genomic_DNA"/>
</dbReference>
<evidence type="ECO:0000256" key="2">
    <source>
        <dbReference type="SAM" id="SignalP"/>
    </source>
</evidence>
<sequence length="2384" mass="253989">MLLFVVMLAVALGGLSVVPAPLTPQIAAAAEEIDGGNLPDTPSVPVNPLPEVDDPAESIDGLTDSLDDLPTDAETTIPAVSEWADVPAMPVEVRVPAEVAEELPTDPPADEEPESTDEPSPSETASPTPSADPTPEAPTENPAAALDPSETSDPTGEPSSSPTGSPSETSTTTPTTEPSTPVGEAVPEVVVSVEQPADLDVGVVAVEVVAAGEVSPLDLDDPAPEVEMIEPGDPVEGVRVRLDYNDFADIYGGNWADRLVVRAVPVCALEANPVPDCGEGVDVAAINDTGSNTLTFTTLDPALVAAGEDLTEAIDPAAGNDTGREATIEAAAAPAAAGATAYTVSSAPGGYGPAPLSPAGEWQTGVGSGEFSYSYPFQVPPPVGGASPDLALAYSSAAVDGMTTATNGQASPAGVGWVFEPGYISRSYGSCQEDENNPSLGDMCWKEKSGPNGDTLVEELSLSFNGHSGRLIDTRSGDNQYRLKNDPGWRIQRFSGSSDLAVRPSNEDDNDEGFRVTSPDGTEYWFGWGHAGQDSVWTVPVYGNDPGEPCYDANKTAAARWCQQGWRWNLDKIVDTSGNVIRFSYTSEQNVYGRWGRPFDSGARSTYDRGGMLTKVEYGFNGDFGAQQVVDITRERRCTGLLDGAGTCDDPKASPGQWPDVPVDLICYQGSNECPVGPSFFTTNRYDRITTRVRDEGMMRLVDEYKLEYTMPDPDGADGESPRDLWLNKIIRIGHSGTTTATMPAIDFAAVSKNNRIPAGTEPGKYAKMRIDRVHNELGGLIDVDYGHGGPNGSNACDVPYVENRFRWGSDKDCFAVQWSRPSDDKSVFTWFHKYVVTQVSLGDNSLGLGTNWTSNKPVTVAKRRVYDYEYRGNPSWRFAGSNNTPTADESWSDWRGYETTVVHTRKTGPRGDLMEGDVARTKTVRFRGMSGAPQNPDQVENADGAVATSPKYIDSEEHTGENHKSEEDHAWLEGLTAETSILRPLGTLIERTFTDYGVIPTAQDDKLKRQARIRYENSVTTTTQLFDEAGDPTGQRKHSISYDVIGDGVGDPSLEDGALDLLVGAVQTVHDLGDAASGTDGTCEFTDYDSAPGKWIRVPATEQLHNGVCPNRDGDGGGNVVARTQVIYDKGGSLDRGLPTQTKQWTSDVLGWAGLHTINTYATYDTYGRVIETRTPGGSGNVLTTTTNYNPGSGDALPVAEVKTIQHDVLQRENDALNDLISTTHYLPGRGVPTRVVTGASGAQSDDDATTSIAYDPLGRPVDVWLPGRSREHNAGHPSTSYTYSWPVGEIPSRVRTKTLRTDTSPGTAGDEIYDESYTYIDGWGRTLETQVPQPGGSGRIVSVTGYDELGQVRYTMPGVLNPGTPGNALVNPDPATVARYSLTEYDAAGRPISVEDRLPDGTATTVTQYRGDVTEVNAPAIGFTRTQVDVWDRATSVQQFKVNADHATDIVDYTYTARGELSSATKPRLPGSPTWTYTYDMAGRQIKAFDPDTGRTETEYDDAGNPTRVRTFAIGGLANPATVIATRYDRLSRPLVKYDLTDVADPATEAGTVLTEWSYDNRLVPRSAGRLTSVRQPITGIDAVGEAPAIAGAYVTGVTSYDARGQAIKTYETYPASLTGEEATSSDTVTHTTTRSYNQAGLPETVTYPSAPELPPMEVAYSYTTGGRMKTMRIKNSTGDTGLRAAEVGYDDLGRPAEITSGKYTGDTFLTGLRRTYSYESQTGRPNLIRGWITPGAPGGTAGAEYRALELDYAYDPVGNPTHITGTAQTTHGGADTKSTWCYSYDGLNRLVNAKTATTETCSTLVPEGSEHAGATLVVGDSYDLSYTYDADRLTSVAGAGETITYANDNTNGTRPHHTTDLDPTGTLDANTIENWPAELPAPGQIEMDGQGRITAWTRDATEQAPGPMPNKGPISGGISYAYNNLGQLAGVTATDNHSASHTYGYRADGTRLVRRTKDGNKVATTFYRADGTEVTRTHTGTATGVDVDDTSVRNLATLDGVPVAIQTSTTANPAGNADAAWTWPLADTQGSLRLTYEHRSHSEGTIQRPNYYPFGDPVVDGAASVPTTTNGRGYLNKPHDVTGGIRLDHRNYEASFNILTTPDPLLVPSNPQSFNPYAYSANNPIAAVDPSGLRCKDLPVSGNVKTASCGSADPNNNDTDSGSDSGSSGDPYAGLSEDEAAPLDAWTEEGLAAGMSPEEAQQFAFDRYFQTFLSQSGDGGYEKVKKLYCGGAGTSTPLCTGPTLKSFIELVLTASMFVGVGEFGVAGRSGYQALRALLGRGAATSTAPRVVASLDDVMAVLPEGYKLGPWGQMIWGRGTEGARALIGARSADELSQVPGLTVESARVLRSFYQGAVDAGKGGTTAPVRVQLLDDIISRLGG</sequence>
<dbReference type="InterPro" id="IPR050708">
    <property type="entry name" value="T6SS_VgrG/RHS"/>
</dbReference>